<dbReference type="InterPro" id="IPR001715">
    <property type="entry name" value="CH_dom"/>
</dbReference>
<keyword evidence="5" id="KW-1185">Reference proteome</keyword>
<evidence type="ECO:0000313" key="5">
    <source>
        <dbReference type="Proteomes" id="UP001196413"/>
    </source>
</evidence>
<dbReference type="AlphaFoldDB" id="A0AAD5R8E6"/>
<protein>
    <submittedName>
        <fullName evidence="4">Plastin-2</fullName>
    </submittedName>
</protein>
<evidence type="ECO:0000259" key="3">
    <source>
        <dbReference type="Pfam" id="PF00307"/>
    </source>
</evidence>
<evidence type="ECO:0000256" key="2">
    <source>
        <dbReference type="ARBA" id="ARBA00023203"/>
    </source>
</evidence>
<dbReference type="GO" id="GO:0032432">
    <property type="term" value="C:actin filament bundle"/>
    <property type="evidence" value="ECO:0007669"/>
    <property type="project" value="TreeGrafter"/>
</dbReference>
<reference evidence="4" key="1">
    <citation type="submission" date="2021-06" db="EMBL/GenBank/DDBJ databases">
        <title>Parelaphostrongylus tenuis whole genome reference sequence.</title>
        <authorList>
            <person name="Garwood T.J."/>
            <person name="Larsen P.A."/>
            <person name="Fountain-Jones N.M."/>
            <person name="Garbe J.R."/>
            <person name="Macchietto M.G."/>
            <person name="Kania S.A."/>
            <person name="Gerhold R.W."/>
            <person name="Richards J.E."/>
            <person name="Wolf T.M."/>
        </authorList>
    </citation>
    <scope>NUCLEOTIDE SEQUENCE</scope>
    <source>
        <strain evidence="4">MNPRO001-30</strain>
        <tissue evidence="4">Meninges</tissue>
    </source>
</reference>
<dbReference type="GO" id="GO:0051017">
    <property type="term" value="P:actin filament bundle assembly"/>
    <property type="evidence" value="ECO:0007669"/>
    <property type="project" value="InterPro"/>
</dbReference>
<dbReference type="Pfam" id="PF00307">
    <property type="entry name" value="CH"/>
    <property type="match status" value="1"/>
</dbReference>
<dbReference type="PANTHER" id="PTHR19961">
    <property type="entry name" value="FIMBRIN/PLASTIN"/>
    <property type="match status" value="1"/>
</dbReference>
<sequence length="54" mass="6119">MRWVNYHMENAGVTRRLTNFTTDINDSEIYTHLLHQIAPTGSGVSLYPLSVKVA</sequence>
<dbReference type="PANTHER" id="PTHR19961:SF18">
    <property type="entry name" value="FI19014P1"/>
    <property type="match status" value="1"/>
</dbReference>
<dbReference type="GO" id="GO:0005884">
    <property type="term" value="C:actin filament"/>
    <property type="evidence" value="ECO:0007669"/>
    <property type="project" value="TreeGrafter"/>
</dbReference>
<feature type="domain" description="Calponin-homology (CH)" evidence="3">
    <location>
        <begin position="1"/>
        <end position="41"/>
    </location>
</feature>
<dbReference type="Gene3D" id="1.10.418.10">
    <property type="entry name" value="Calponin-like domain"/>
    <property type="match status" value="1"/>
</dbReference>
<dbReference type="Proteomes" id="UP001196413">
    <property type="component" value="Unassembled WGS sequence"/>
</dbReference>
<name>A0AAD5R8E6_PARTN</name>
<evidence type="ECO:0000313" key="4">
    <source>
        <dbReference type="EMBL" id="KAJ1371454.1"/>
    </source>
</evidence>
<accession>A0AAD5R8E6</accession>
<dbReference type="GO" id="GO:0005737">
    <property type="term" value="C:cytoplasm"/>
    <property type="evidence" value="ECO:0007669"/>
    <property type="project" value="TreeGrafter"/>
</dbReference>
<evidence type="ECO:0000256" key="1">
    <source>
        <dbReference type="ARBA" id="ARBA00022737"/>
    </source>
</evidence>
<dbReference type="EMBL" id="JAHQIW010006984">
    <property type="protein sequence ID" value="KAJ1371454.1"/>
    <property type="molecule type" value="Genomic_DNA"/>
</dbReference>
<dbReference type="InterPro" id="IPR036872">
    <property type="entry name" value="CH_dom_sf"/>
</dbReference>
<keyword evidence="1" id="KW-0677">Repeat</keyword>
<comment type="caution">
    <text evidence="4">The sequence shown here is derived from an EMBL/GenBank/DDBJ whole genome shotgun (WGS) entry which is preliminary data.</text>
</comment>
<dbReference type="SUPFAM" id="SSF47576">
    <property type="entry name" value="Calponin-homology domain, CH-domain"/>
    <property type="match status" value="1"/>
</dbReference>
<dbReference type="InterPro" id="IPR039959">
    <property type="entry name" value="Fimbrin/Plastin"/>
</dbReference>
<gene>
    <name evidence="4" type="primary">LCP1</name>
    <name evidence="4" type="ORF">KIN20_033410</name>
</gene>
<proteinExistence type="predicted"/>
<dbReference type="GO" id="GO:0051639">
    <property type="term" value="P:actin filament network formation"/>
    <property type="evidence" value="ECO:0007669"/>
    <property type="project" value="TreeGrafter"/>
</dbReference>
<organism evidence="4 5">
    <name type="scientific">Parelaphostrongylus tenuis</name>
    <name type="common">Meningeal worm</name>
    <dbReference type="NCBI Taxonomy" id="148309"/>
    <lineage>
        <taxon>Eukaryota</taxon>
        <taxon>Metazoa</taxon>
        <taxon>Ecdysozoa</taxon>
        <taxon>Nematoda</taxon>
        <taxon>Chromadorea</taxon>
        <taxon>Rhabditida</taxon>
        <taxon>Rhabditina</taxon>
        <taxon>Rhabditomorpha</taxon>
        <taxon>Strongyloidea</taxon>
        <taxon>Metastrongylidae</taxon>
        <taxon>Parelaphostrongylus</taxon>
    </lineage>
</organism>
<keyword evidence="2" id="KW-0009">Actin-binding</keyword>
<dbReference type="GO" id="GO:0051015">
    <property type="term" value="F:actin filament binding"/>
    <property type="evidence" value="ECO:0007669"/>
    <property type="project" value="InterPro"/>
</dbReference>